<evidence type="ECO:0000313" key="1">
    <source>
        <dbReference type="EMBL" id="KAH7853418.1"/>
    </source>
</evidence>
<proteinExistence type="predicted"/>
<gene>
    <name evidence="1" type="ORF">Vadar_002213</name>
</gene>
<dbReference type="Proteomes" id="UP000828048">
    <property type="component" value="Chromosome 11"/>
</dbReference>
<organism evidence="1 2">
    <name type="scientific">Vaccinium darrowii</name>
    <dbReference type="NCBI Taxonomy" id="229202"/>
    <lineage>
        <taxon>Eukaryota</taxon>
        <taxon>Viridiplantae</taxon>
        <taxon>Streptophyta</taxon>
        <taxon>Embryophyta</taxon>
        <taxon>Tracheophyta</taxon>
        <taxon>Spermatophyta</taxon>
        <taxon>Magnoliopsida</taxon>
        <taxon>eudicotyledons</taxon>
        <taxon>Gunneridae</taxon>
        <taxon>Pentapetalae</taxon>
        <taxon>asterids</taxon>
        <taxon>Ericales</taxon>
        <taxon>Ericaceae</taxon>
        <taxon>Vaccinioideae</taxon>
        <taxon>Vaccinieae</taxon>
        <taxon>Vaccinium</taxon>
    </lineage>
</organism>
<comment type="caution">
    <text evidence="1">The sequence shown here is derived from an EMBL/GenBank/DDBJ whole genome shotgun (WGS) entry which is preliminary data.</text>
</comment>
<protein>
    <submittedName>
        <fullName evidence="1">Uncharacterized protein</fullName>
    </submittedName>
</protein>
<keyword evidence="2" id="KW-1185">Reference proteome</keyword>
<evidence type="ECO:0000313" key="2">
    <source>
        <dbReference type="Proteomes" id="UP000828048"/>
    </source>
</evidence>
<sequence>MQKRSEIKFTNEANSPSSRLAVVKQRSSCLPSVFFNILPLSSYWKQPKENLDSINRVFWSYHAKQMSSKEFWLLNLFLSFQPPLGIDVALNFHLFELKEDILSSPTYMDSLTKEMVAVFGILRSILRLVMACVGPLPLVKSVFPFGMVSSGVASQVVLARG</sequence>
<dbReference type="EMBL" id="CM037161">
    <property type="protein sequence ID" value="KAH7853418.1"/>
    <property type="molecule type" value="Genomic_DNA"/>
</dbReference>
<reference evidence="1 2" key="1">
    <citation type="journal article" date="2021" name="Hortic Res">
        <title>High-quality reference genome and annotation aids understanding of berry development for evergreen blueberry (Vaccinium darrowii).</title>
        <authorList>
            <person name="Yu J."/>
            <person name="Hulse-Kemp A.M."/>
            <person name="Babiker E."/>
            <person name="Staton M."/>
        </authorList>
    </citation>
    <scope>NUCLEOTIDE SEQUENCE [LARGE SCALE GENOMIC DNA]</scope>
    <source>
        <strain evidence="2">cv. NJ 8807/NJ 8810</strain>
        <tissue evidence="1">Young leaf</tissue>
    </source>
</reference>
<accession>A0ACB7YJ18</accession>
<name>A0ACB7YJ18_9ERIC</name>